<accession>A0A564YGK5</accession>
<dbReference type="AlphaFoldDB" id="A0A564YGK5"/>
<dbReference type="InterPro" id="IPR003961">
    <property type="entry name" value="FN3_dom"/>
</dbReference>
<dbReference type="PROSITE" id="PS50853">
    <property type="entry name" value="FN3"/>
    <property type="match status" value="1"/>
</dbReference>
<dbReference type="Proteomes" id="UP000321570">
    <property type="component" value="Unassembled WGS sequence"/>
</dbReference>
<dbReference type="Gene3D" id="2.60.40.10">
    <property type="entry name" value="Immunoglobulins"/>
    <property type="match status" value="1"/>
</dbReference>
<dbReference type="CDD" id="cd00063">
    <property type="entry name" value="FN3"/>
    <property type="match status" value="1"/>
</dbReference>
<feature type="signal peptide" evidence="1">
    <location>
        <begin position="1"/>
        <end position="22"/>
    </location>
</feature>
<evidence type="ECO:0000259" key="2">
    <source>
        <dbReference type="PROSITE" id="PS50853"/>
    </source>
</evidence>
<dbReference type="InterPro" id="IPR013783">
    <property type="entry name" value="Ig-like_fold"/>
</dbReference>
<keyword evidence="4" id="KW-1185">Reference proteome</keyword>
<organism evidence="3 4">
    <name type="scientific">Hymenolepis diminuta</name>
    <name type="common">Rat tapeworm</name>
    <dbReference type="NCBI Taxonomy" id="6216"/>
    <lineage>
        <taxon>Eukaryota</taxon>
        <taxon>Metazoa</taxon>
        <taxon>Spiralia</taxon>
        <taxon>Lophotrochozoa</taxon>
        <taxon>Platyhelminthes</taxon>
        <taxon>Cestoda</taxon>
        <taxon>Eucestoda</taxon>
        <taxon>Cyclophyllidea</taxon>
        <taxon>Hymenolepididae</taxon>
        <taxon>Hymenolepis</taxon>
    </lineage>
</organism>
<evidence type="ECO:0000256" key="1">
    <source>
        <dbReference type="SAM" id="SignalP"/>
    </source>
</evidence>
<dbReference type="Pfam" id="PF00041">
    <property type="entry name" value="fn3"/>
    <property type="match status" value="1"/>
</dbReference>
<feature type="domain" description="Fibronectin type-III" evidence="2">
    <location>
        <begin position="170"/>
        <end position="268"/>
    </location>
</feature>
<dbReference type="InterPro" id="IPR036116">
    <property type="entry name" value="FN3_sf"/>
</dbReference>
<proteinExistence type="predicted"/>
<protein>
    <recommendedName>
        <fullName evidence="2">Fibronectin type-III domain-containing protein</fullName>
    </recommendedName>
</protein>
<keyword evidence="1" id="KW-0732">Signal</keyword>
<dbReference type="SUPFAM" id="SSF49265">
    <property type="entry name" value="Fibronectin type III"/>
    <property type="match status" value="1"/>
</dbReference>
<feature type="chain" id="PRO_5021854802" description="Fibronectin type-III domain-containing protein" evidence="1">
    <location>
        <begin position="23"/>
        <end position="294"/>
    </location>
</feature>
<gene>
    <name evidence="3" type="ORF">WMSIL1_LOCUS6146</name>
</gene>
<reference evidence="3 4" key="1">
    <citation type="submission" date="2019-07" db="EMBL/GenBank/DDBJ databases">
        <authorList>
            <person name="Jastrzebski P J."/>
            <person name="Paukszto L."/>
            <person name="Jastrzebski P J."/>
        </authorList>
    </citation>
    <scope>NUCLEOTIDE SEQUENCE [LARGE SCALE GENOMIC DNA]</scope>
    <source>
        <strain evidence="3 4">WMS-il1</strain>
    </source>
</reference>
<sequence length="294" mass="31828">MRVARLGLAVLSLCALVFSVISEDIFVVKTDLIGQDRVKLTWEDIPDKDGNSPARYRVLCTAPDSPAVEAVAHEKMVELNTFKEGLTYTCEVHPIFADLVEGMEVISANPGTSAPFTIAFQPGNPASKEPSDEEEIMPPTVTAPVEDQVTGAPLTTKQPEETVIPQVTAAPSVHVEAIDAVSAKVEWTAVEDNSLPASRYRVICNTSDSSRATIQIASTIENSVVIDTFEPAVEYTCSVYAIWDDLVPGVEVVSLAPGVSGVFQIPNRAGRLLVWTTSFVTILTMHFCQTPIFY</sequence>
<name>A0A564YGK5_HYMDI</name>
<dbReference type="EMBL" id="CABIJS010000221">
    <property type="protein sequence ID" value="VUZ46421.1"/>
    <property type="molecule type" value="Genomic_DNA"/>
</dbReference>
<evidence type="ECO:0000313" key="4">
    <source>
        <dbReference type="Proteomes" id="UP000321570"/>
    </source>
</evidence>
<evidence type="ECO:0000313" key="3">
    <source>
        <dbReference type="EMBL" id="VUZ46421.1"/>
    </source>
</evidence>